<sequence length="81" mass="9265">MYIQDSLHSTFPQGLSQLKALQTLKVFHCNNLTCIPVELQHVSSLQELYITRCSILGPRCEKDVGEDWSIISHILNIYIYG</sequence>
<dbReference type="EMBL" id="JACGCM010001826">
    <property type="protein sequence ID" value="KAF6148809.1"/>
    <property type="molecule type" value="Genomic_DNA"/>
</dbReference>
<evidence type="ECO:0000313" key="1">
    <source>
        <dbReference type="EMBL" id="KAF6148809.1"/>
    </source>
</evidence>
<dbReference type="InterPro" id="IPR032675">
    <property type="entry name" value="LRR_dom_sf"/>
</dbReference>
<dbReference type="SUPFAM" id="SSF52047">
    <property type="entry name" value="RNI-like"/>
    <property type="match status" value="1"/>
</dbReference>
<dbReference type="OrthoDB" id="2018467at2759"/>
<evidence type="ECO:0000313" key="2">
    <source>
        <dbReference type="Proteomes" id="UP000541444"/>
    </source>
</evidence>
<dbReference type="Gene3D" id="3.80.10.10">
    <property type="entry name" value="Ribonuclease Inhibitor"/>
    <property type="match status" value="1"/>
</dbReference>
<name>A0A7J7M1Q0_9MAGN</name>
<comment type="caution">
    <text evidence="1">The sequence shown here is derived from an EMBL/GenBank/DDBJ whole genome shotgun (WGS) entry which is preliminary data.</text>
</comment>
<keyword evidence="2" id="KW-1185">Reference proteome</keyword>
<dbReference type="AlphaFoldDB" id="A0A7J7M1Q0"/>
<organism evidence="1 2">
    <name type="scientific">Kingdonia uniflora</name>
    <dbReference type="NCBI Taxonomy" id="39325"/>
    <lineage>
        <taxon>Eukaryota</taxon>
        <taxon>Viridiplantae</taxon>
        <taxon>Streptophyta</taxon>
        <taxon>Embryophyta</taxon>
        <taxon>Tracheophyta</taxon>
        <taxon>Spermatophyta</taxon>
        <taxon>Magnoliopsida</taxon>
        <taxon>Ranunculales</taxon>
        <taxon>Circaeasteraceae</taxon>
        <taxon>Kingdonia</taxon>
    </lineage>
</organism>
<accession>A0A7J7M1Q0</accession>
<proteinExistence type="predicted"/>
<gene>
    <name evidence="1" type="ORF">GIB67_038142</name>
</gene>
<dbReference type="Proteomes" id="UP000541444">
    <property type="component" value="Unassembled WGS sequence"/>
</dbReference>
<protein>
    <submittedName>
        <fullName evidence="1">Uncharacterized protein</fullName>
    </submittedName>
</protein>
<reference evidence="1 2" key="1">
    <citation type="journal article" date="2020" name="IScience">
        <title>Genome Sequencing of the Endangered Kingdonia uniflora (Circaeasteraceae, Ranunculales) Reveals Potential Mechanisms of Evolutionary Specialization.</title>
        <authorList>
            <person name="Sun Y."/>
            <person name="Deng T."/>
            <person name="Zhang A."/>
            <person name="Moore M.J."/>
            <person name="Landis J.B."/>
            <person name="Lin N."/>
            <person name="Zhang H."/>
            <person name="Zhang X."/>
            <person name="Huang J."/>
            <person name="Zhang X."/>
            <person name="Sun H."/>
            <person name="Wang H."/>
        </authorList>
    </citation>
    <scope>NUCLEOTIDE SEQUENCE [LARGE SCALE GENOMIC DNA]</scope>
    <source>
        <strain evidence="1">TB1705</strain>
        <tissue evidence="1">Leaf</tissue>
    </source>
</reference>